<dbReference type="InterPro" id="IPR002656">
    <property type="entry name" value="Acyl_transf_3_dom"/>
</dbReference>
<keyword evidence="1" id="KW-0812">Transmembrane</keyword>
<protein>
    <submittedName>
        <fullName evidence="3">Acyltransferase family protein</fullName>
    </submittedName>
</protein>
<evidence type="ECO:0000313" key="4">
    <source>
        <dbReference type="Proteomes" id="UP000071778"/>
    </source>
</evidence>
<dbReference type="PANTHER" id="PTHR23028">
    <property type="entry name" value="ACETYLTRANSFERASE"/>
    <property type="match status" value="1"/>
</dbReference>
<accession>A0A127QMT7</accession>
<feature type="transmembrane region" description="Helical" evidence="1">
    <location>
        <begin position="319"/>
        <end position="341"/>
    </location>
</feature>
<dbReference type="AlphaFoldDB" id="A0A127QMT7"/>
<feature type="transmembrane region" description="Helical" evidence="1">
    <location>
        <begin position="62"/>
        <end position="81"/>
    </location>
</feature>
<dbReference type="Proteomes" id="UP000071778">
    <property type="component" value="Chromosome"/>
</dbReference>
<feature type="domain" description="Acyltransferase 3" evidence="2">
    <location>
        <begin position="56"/>
        <end position="403"/>
    </location>
</feature>
<sequence>MGAGGRIFINDEDIVVRQLFEGFHTASNLTSRNHQSKPLRMNLQPNPLNSAARPRIHGLDTLRSIAIVLVFMYHYMCFVSHEATFGWASVTGWVGVDLFFVLSGYLIGNQLFAGLASGRALSLPSFYARRLLRTLPNYYVVLAFYFLFPVVMGGNSPPALWRFLTFTQNYQLTPGTAFSHAWSLCIEEQFYLLLPAVVLLAARFGKSIRLAWMLLGGLMLAGVVLRSVLWIKYGRIADGAIGNYYPNVYYSTFCRGDEFLPGVALALLKNFHRDQWERLMRHGQAILVAGLVAAALLAWLIVNFYFIENYGYGYFMSGFGYSLIALCFGALVLAALSPASLLHRVRVPGASHLALWSYAIYLSHKPLATIIATQLAPFGIAPGSVTAILIISAAALLVGWVMYNLVERPFMRLRDRRFPSNFSPRPHSAMATAYSGNVDHP</sequence>
<dbReference type="GO" id="GO:0016020">
    <property type="term" value="C:membrane"/>
    <property type="evidence" value="ECO:0007669"/>
    <property type="project" value="TreeGrafter"/>
</dbReference>
<gene>
    <name evidence="3" type="ORF">CAter282_3708</name>
</gene>
<proteinExistence type="predicted"/>
<keyword evidence="1" id="KW-0472">Membrane</keyword>
<dbReference type="PANTHER" id="PTHR23028:SF53">
    <property type="entry name" value="ACYL_TRANSF_3 DOMAIN-CONTAINING PROTEIN"/>
    <property type="match status" value="1"/>
</dbReference>
<evidence type="ECO:0000256" key="1">
    <source>
        <dbReference type="SAM" id="Phobius"/>
    </source>
</evidence>
<organism evidence="3 4">
    <name type="scientific">Collimonas arenae</name>
    <dbReference type="NCBI Taxonomy" id="279058"/>
    <lineage>
        <taxon>Bacteria</taxon>
        <taxon>Pseudomonadati</taxon>
        <taxon>Pseudomonadota</taxon>
        <taxon>Betaproteobacteria</taxon>
        <taxon>Burkholderiales</taxon>
        <taxon>Oxalobacteraceae</taxon>
        <taxon>Collimonas</taxon>
    </lineage>
</organism>
<keyword evidence="3" id="KW-0808">Transferase</keyword>
<evidence type="ECO:0000259" key="2">
    <source>
        <dbReference type="Pfam" id="PF01757"/>
    </source>
</evidence>
<feature type="transmembrane region" description="Helical" evidence="1">
    <location>
        <begin position="210"/>
        <end position="229"/>
    </location>
</feature>
<name>A0A127QMT7_9BURK</name>
<feature type="transmembrane region" description="Helical" evidence="1">
    <location>
        <begin position="137"/>
        <end position="154"/>
    </location>
</feature>
<dbReference type="PATRIC" id="fig|279058.18.peg.3647"/>
<keyword evidence="4" id="KW-1185">Reference proteome</keyword>
<dbReference type="GO" id="GO:0016747">
    <property type="term" value="F:acyltransferase activity, transferring groups other than amino-acyl groups"/>
    <property type="evidence" value="ECO:0007669"/>
    <property type="project" value="InterPro"/>
</dbReference>
<feature type="transmembrane region" description="Helical" evidence="1">
    <location>
        <begin position="353"/>
        <end position="373"/>
    </location>
</feature>
<dbReference type="InterPro" id="IPR050879">
    <property type="entry name" value="Acyltransferase_3"/>
</dbReference>
<feature type="transmembrane region" description="Helical" evidence="1">
    <location>
        <begin position="385"/>
        <end position="406"/>
    </location>
</feature>
<feature type="transmembrane region" description="Helical" evidence="1">
    <location>
        <begin position="285"/>
        <end position="307"/>
    </location>
</feature>
<keyword evidence="3" id="KW-0012">Acyltransferase</keyword>
<dbReference type="Pfam" id="PF01757">
    <property type="entry name" value="Acyl_transf_3"/>
    <property type="match status" value="1"/>
</dbReference>
<feature type="transmembrane region" description="Helical" evidence="1">
    <location>
        <begin position="93"/>
        <end position="116"/>
    </location>
</feature>
<reference evidence="3 4" key="1">
    <citation type="submission" date="2015-11" db="EMBL/GenBank/DDBJ databases">
        <title>Exploring the genomic traits of fungus-feeding bacterial genus Collimonas.</title>
        <authorList>
            <person name="Song C."/>
            <person name="Schmidt R."/>
            <person name="de Jager V."/>
            <person name="Krzyzanowska D."/>
            <person name="Jongedijk E."/>
            <person name="Cankar K."/>
            <person name="Beekwilder J."/>
            <person name="van Veen A."/>
            <person name="de Boer W."/>
            <person name="van Veen J.A."/>
            <person name="Garbeva P."/>
        </authorList>
    </citation>
    <scope>NUCLEOTIDE SEQUENCE [LARGE SCALE GENOMIC DNA]</scope>
    <source>
        <strain evidence="3 4">Ter282</strain>
    </source>
</reference>
<evidence type="ECO:0000313" key="3">
    <source>
        <dbReference type="EMBL" id="AMP11391.1"/>
    </source>
</evidence>
<dbReference type="EMBL" id="CP013235">
    <property type="protein sequence ID" value="AMP11391.1"/>
    <property type="molecule type" value="Genomic_DNA"/>
</dbReference>
<keyword evidence="1" id="KW-1133">Transmembrane helix</keyword>